<gene>
    <name evidence="3" type="ORF">OKA04_07770</name>
</gene>
<dbReference type="InterPro" id="IPR028994">
    <property type="entry name" value="Integrin_alpha_N"/>
</dbReference>
<dbReference type="RefSeq" id="WP_264500584.1">
    <property type="nucleotide sequence ID" value="NZ_JAPDDS010000003.1"/>
</dbReference>
<dbReference type="SUPFAM" id="SSF69318">
    <property type="entry name" value="Integrin alpha N-terminal domain"/>
    <property type="match status" value="3"/>
</dbReference>
<dbReference type="InterPro" id="IPR013517">
    <property type="entry name" value="FG-GAP"/>
</dbReference>
<keyword evidence="4" id="KW-1185">Reference proteome</keyword>
<proteinExistence type="predicted"/>
<keyword evidence="1 2" id="KW-0732">Signal</keyword>
<sequence length="963" mass="105251">MPSLFSSPLRLAAFCLALPITPALAQVSFGPSIPLIETIGTGLMFTAGTDMDGDGDIDVLAAERYGVRVLWWENDGTGSFSKAREWIAGEYDWEVVGLADHDLDGRPDVWLQDTDEPQGLQNPVRKFYVARNDGEGSFESPKLVLEDSRNWHWAETIIIDMDGNGRPDILTPNGLFLADGSGAFTSPSIDVPASEWEEPGDMLWDQREGIMPVDIDGDGLKDLLAHSFFTYQQFQFSRNLGPSGFSEFINLIPDDPDDSFTVYHSCFQPKIGANASARIFLIEQNEETGAQTLRVRDISVDLTTTEIASLPLPAVDPHSSIDWIGLTCDARSGRVFVSAYEYSPSSILTMDQSTVIQEVTVEGNSVNLTPIGRYSGMVTPLPPSMHDLNGDLVPDLLLSMPSRPGLSGAPPEQITWHRGDAAGGEDWAPREITRSTIDPRIISVLDLDADGTNEVLFGSSSVHRSGLINQLEILKRKGGGTDFERTIIPLKDGNQIPQHYLQIEVIATVDLAGSYLIPMPLPHGHTVVYSLGRPDFLVQTYQVGATVSYNGTHRFQWLIQADDGSFHLKPLTSESSSGLATVAHVDWDGDGIKDVVYQIPRSYENSGLLWRRGTASGFGDPIQLLNGSVMATVWGVHPNSVIRPSPLIDLDRDGDFDLLFNGNLFGGLSSYWFENDGNGSFSSIRKLSAETLSIIPDLDGDGHADLCSSEEILLTRPGVTFERRAFPLSTFVKPDEPFMDLDGDGDLDFLHARNPGYISAFTVLAWRENQGNARFYPNGGYFDDLPLASGRMESRDRAVTGDLNGDGIADLIVSSGGSPRLEWFPASRIAEPPAFTAWMEASGLTGHSAGPLADRDGDGIPNWDEFAFGSDAAVSDPGHVGRPRIESTGEGLFFTFQRRSDASATGLTYERQRSTDLDEWLPWTGDEASTPATDGYERVRMPVPASEPGREFFRVKVTDPVNP</sequence>
<dbReference type="Pfam" id="PF13517">
    <property type="entry name" value="FG-GAP_3"/>
    <property type="match status" value="3"/>
</dbReference>
<evidence type="ECO:0000256" key="1">
    <source>
        <dbReference type="ARBA" id="ARBA00022729"/>
    </source>
</evidence>
<dbReference type="PANTHER" id="PTHR44103:SF1">
    <property type="entry name" value="PROPROTEIN CONVERTASE P"/>
    <property type="match status" value="1"/>
</dbReference>
<dbReference type="Gene3D" id="2.130.10.130">
    <property type="entry name" value="Integrin alpha, N-terminal"/>
    <property type="match status" value="2"/>
</dbReference>
<name>A0ABT3FM29_9BACT</name>
<evidence type="ECO:0000313" key="3">
    <source>
        <dbReference type="EMBL" id="MCW1884627.1"/>
    </source>
</evidence>
<dbReference type="EMBL" id="JAPDDS010000003">
    <property type="protein sequence ID" value="MCW1884627.1"/>
    <property type="molecule type" value="Genomic_DNA"/>
</dbReference>
<evidence type="ECO:0000256" key="2">
    <source>
        <dbReference type="SAM" id="SignalP"/>
    </source>
</evidence>
<feature type="signal peptide" evidence="2">
    <location>
        <begin position="1"/>
        <end position="25"/>
    </location>
</feature>
<dbReference type="Proteomes" id="UP001207930">
    <property type="component" value="Unassembled WGS sequence"/>
</dbReference>
<evidence type="ECO:0000313" key="4">
    <source>
        <dbReference type="Proteomes" id="UP001207930"/>
    </source>
</evidence>
<dbReference type="PANTHER" id="PTHR44103">
    <property type="entry name" value="PROPROTEIN CONVERTASE P"/>
    <property type="match status" value="1"/>
</dbReference>
<organism evidence="3 4">
    <name type="scientific">Luteolibacter flavescens</name>
    <dbReference type="NCBI Taxonomy" id="1859460"/>
    <lineage>
        <taxon>Bacteria</taxon>
        <taxon>Pseudomonadati</taxon>
        <taxon>Verrucomicrobiota</taxon>
        <taxon>Verrucomicrobiia</taxon>
        <taxon>Verrucomicrobiales</taxon>
        <taxon>Verrucomicrobiaceae</taxon>
        <taxon>Luteolibacter</taxon>
    </lineage>
</organism>
<comment type="caution">
    <text evidence="3">The sequence shown here is derived from an EMBL/GenBank/DDBJ whole genome shotgun (WGS) entry which is preliminary data.</text>
</comment>
<reference evidence="3 4" key="1">
    <citation type="submission" date="2022-10" db="EMBL/GenBank/DDBJ databases">
        <title>Luteolibacter flavescens strain MCCC 1K03193, whole genome shotgun sequencing project.</title>
        <authorList>
            <person name="Zhao G."/>
            <person name="Shen L."/>
        </authorList>
    </citation>
    <scope>NUCLEOTIDE SEQUENCE [LARGE SCALE GENOMIC DNA]</scope>
    <source>
        <strain evidence="3 4">MCCC 1K03193</strain>
    </source>
</reference>
<feature type="chain" id="PRO_5045642488" evidence="2">
    <location>
        <begin position="26"/>
        <end position="963"/>
    </location>
</feature>
<accession>A0ABT3FM29</accession>
<protein>
    <submittedName>
        <fullName evidence="3">VCBS repeat-containing protein</fullName>
    </submittedName>
</protein>